<sequence length="745" mass="86672">MPKYFKKLLLFSTVLVLLPIIIWGIYSYFQLSESIIKKFSLQNKQSLYQSHLKVEQVLETIDYLVTQYMLSPSFRFVDRSLGVPEFVEIRELLDGMLKLPVKRLGVESFVLLNKEKKWIISNEGFELFSQSDKPDVFEQYNNLPYTSMWTHNTADNKTIDLVKKIPILTNSNDPKGQIVMKLNKSKINDLLLQEVTFGDFYIFDQSLQLIVSNNTNTGKAKEIMALFGQKEIQMHGDMTIHIGNSDNMINYRKSAYNNWLYVSTFSMSDATSDLNKMARITILFCLLIVMVMSIIIIVGTRKMYNPIRKIFELSKRETNTNTGIGKDEFLYIEKRMDTLMKAQLKLSTQLESQTKYLSSSFLLKLLLGLVQSNELEKQEYMSQHSWKRLAVISLQIDSAEVRGYSERDRHLILFAMDNITLELVPPCQCIGTMVIDQTQVTILVGQQETEQEFKMHINRLANMIRNSIYSYLKIEVSIGIGGIYAEKNSISKSYKESLEALNYRIRLGSNVILHLDEIINPATHEFVYPQNLEEQLTYSIKMLDYTESKIILNQFLKEVTEKNMTYGEFQFVMLQLISSLTRIIHEQGQSIQEVTGKNVTVEHLFLLHSKDEICDWLYHSMIRPTIHFFENSRGTQSDNLTEAITQIIHNDFESGITLEYCAAQVNFHPSYVSRVFKKEMGISFSEYVDNHRLKMSEEWLIQTDMNISEISERFKYNSSAAFIRYFRKMKGMTPGEFRKRHQLAK</sequence>
<evidence type="ECO:0000256" key="3">
    <source>
        <dbReference type="ARBA" id="ARBA00023163"/>
    </source>
</evidence>
<evidence type="ECO:0000259" key="5">
    <source>
        <dbReference type="PROSITE" id="PS01124"/>
    </source>
</evidence>
<dbReference type="SMART" id="SM00342">
    <property type="entry name" value="HTH_ARAC"/>
    <property type="match status" value="1"/>
</dbReference>
<comment type="caution">
    <text evidence="6">The sequence shown here is derived from an EMBL/GenBank/DDBJ whole genome shotgun (WGS) entry which is preliminary data.</text>
</comment>
<proteinExistence type="predicted"/>
<accession>A0ABX0JAU1</accession>
<feature type="domain" description="HTH araC/xylS-type" evidence="5">
    <location>
        <begin position="642"/>
        <end position="740"/>
    </location>
</feature>
<keyword evidence="4" id="KW-1133">Transmembrane helix</keyword>
<evidence type="ECO:0000256" key="2">
    <source>
        <dbReference type="ARBA" id="ARBA00023125"/>
    </source>
</evidence>
<name>A0ABX0JAU1_9BACL</name>
<feature type="transmembrane region" description="Helical" evidence="4">
    <location>
        <begin position="277"/>
        <end position="299"/>
    </location>
</feature>
<dbReference type="Proteomes" id="UP001165962">
    <property type="component" value="Unassembled WGS sequence"/>
</dbReference>
<keyword evidence="3" id="KW-0804">Transcription</keyword>
<evidence type="ECO:0000256" key="4">
    <source>
        <dbReference type="SAM" id="Phobius"/>
    </source>
</evidence>
<dbReference type="EMBL" id="JAAOIW010000009">
    <property type="protein sequence ID" value="NHN32688.1"/>
    <property type="molecule type" value="Genomic_DNA"/>
</dbReference>
<evidence type="ECO:0000313" key="6">
    <source>
        <dbReference type="EMBL" id="NHN32688.1"/>
    </source>
</evidence>
<organism evidence="6 7">
    <name type="scientific">Paenibacillus agricola</name>
    <dbReference type="NCBI Taxonomy" id="2716264"/>
    <lineage>
        <taxon>Bacteria</taxon>
        <taxon>Bacillati</taxon>
        <taxon>Bacillota</taxon>
        <taxon>Bacilli</taxon>
        <taxon>Bacillales</taxon>
        <taxon>Paenibacillaceae</taxon>
        <taxon>Paenibacillus</taxon>
    </lineage>
</organism>
<dbReference type="RefSeq" id="WP_166152978.1">
    <property type="nucleotide sequence ID" value="NZ_JAAOIW010000009.1"/>
</dbReference>
<protein>
    <submittedName>
        <fullName evidence="6">Helix-turn-helix transcriptional regulator</fullName>
    </submittedName>
</protein>
<keyword evidence="7" id="KW-1185">Reference proteome</keyword>
<gene>
    <name evidence="6" type="ORF">G9U52_22955</name>
</gene>
<dbReference type="Gene3D" id="1.10.10.60">
    <property type="entry name" value="Homeodomain-like"/>
    <property type="match status" value="2"/>
</dbReference>
<dbReference type="InterPro" id="IPR009057">
    <property type="entry name" value="Homeodomain-like_sf"/>
</dbReference>
<dbReference type="PANTHER" id="PTHR43280:SF10">
    <property type="entry name" value="REGULATORY PROTEIN POCR"/>
    <property type="match status" value="1"/>
</dbReference>
<evidence type="ECO:0000313" key="7">
    <source>
        <dbReference type="Proteomes" id="UP001165962"/>
    </source>
</evidence>
<dbReference type="PANTHER" id="PTHR43280">
    <property type="entry name" value="ARAC-FAMILY TRANSCRIPTIONAL REGULATOR"/>
    <property type="match status" value="1"/>
</dbReference>
<dbReference type="Pfam" id="PF12833">
    <property type="entry name" value="HTH_18"/>
    <property type="match status" value="1"/>
</dbReference>
<keyword evidence="4" id="KW-0472">Membrane</keyword>
<keyword evidence="2" id="KW-0238">DNA-binding</keyword>
<keyword evidence="1" id="KW-0805">Transcription regulation</keyword>
<dbReference type="InterPro" id="IPR018060">
    <property type="entry name" value="HTH_AraC"/>
</dbReference>
<dbReference type="SUPFAM" id="SSF46689">
    <property type="entry name" value="Homeodomain-like"/>
    <property type="match status" value="2"/>
</dbReference>
<reference evidence="6" key="1">
    <citation type="submission" date="2020-03" db="EMBL/GenBank/DDBJ databases">
        <title>Draft sequencing of Paenibacilllus sp. S3N08.</title>
        <authorList>
            <person name="Kim D.-U."/>
        </authorList>
    </citation>
    <scope>NUCLEOTIDE SEQUENCE</scope>
    <source>
        <strain evidence="6">S3N08</strain>
    </source>
</reference>
<keyword evidence="4" id="KW-0812">Transmembrane</keyword>
<evidence type="ECO:0000256" key="1">
    <source>
        <dbReference type="ARBA" id="ARBA00023015"/>
    </source>
</evidence>
<dbReference type="PROSITE" id="PS01124">
    <property type="entry name" value="HTH_ARAC_FAMILY_2"/>
    <property type="match status" value="1"/>
</dbReference>